<gene>
    <name evidence="1" type="ORF">HYPBUDRAFT_233565</name>
</gene>
<evidence type="ECO:0000313" key="2">
    <source>
        <dbReference type="Proteomes" id="UP000095085"/>
    </source>
</evidence>
<reference evidence="2" key="1">
    <citation type="submission" date="2016-05" db="EMBL/GenBank/DDBJ databases">
        <title>Comparative genomics of biotechnologically important yeasts.</title>
        <authorList>
            <consortium name="DOE Joint Genome Institute"/>
            <person name="Riley R."/>
            <person name="Haridas S."/>
            <person name="Wolfe K.H."/>
            <person name="Lopes M.R."/>
            <person name="Hittinger C.T."/>
            <person name="Goker M."/>
            <person name="Salamov A."/>
            <person name="Wisecaver J."/>
            <person name="Long T.M."/>
            <person name="Aerts A.L."/>
            <person name="Barry K."/>
            <person name="Choi C."/>
            <person name="Clum A."/>
            <person name="Coughlan A.Y."/>
            <person name="Deshpande S."/>
            <person name="Douglass A.P."/>
            <person name="Hanson S.J."/>
            <person name="Klenk H.-P."/>
            <person name="Labutti K."/>
            <person name="Lapidus A."/>
            <person name="Lindquist E."/>
            <person name="Lipzen A."/>
            <person name="Meier-Kolthoff J.P."/>
            <person name="Ohm R.A."/>
            <person name="Otillar R.P."/>
            <person name="Pangilinan J."/>
            <person name="Peng Y."/>
            <person name="Rokas A."/>
            <person name="Rosa C.A."/>
            <person name="Scheuner C."/>
            <person name="Sibirny A.A."/>
            <person name="Slot J.C."/>
            <person name="Stielow J.B."/>
            <person name="Sun H."/>
            <person name="Kurtzman C.P."/>
            <person name="Blackwell M."/>
            <person name="Grigoriev I.V."/>
            <person name="Jeffries T.W."/>
        </authorList>
    </citation>
    <scope>NUCLEOTIDE SEQUENCE [LARGE SCALE GENOMIC DNA]</scope>
    <source>
        <strain evidence="2">NRRL Y-1933</strain>
    </source>
</reference>
<dbReference type="EMBL" id="KV454546">
    <property type="protein sequence ID" value="ODV64859.1"/>
    <property type="molecule type" value="Genomic_DNA"/>
</dbReference>
<proteinExistence type="predicted"/>
<dbReference type="RefSeq" id="XP_020073926.1">
    <property type="nucleotide sequence ID" value="XM_020223163.1"/>
</dbReference>
<sequence length="79" mass="8668">MLRYCELPVVLLISVFACSLVSSRISLAIQEQHSRLYLLTSHRKILLTLPRIELTGTVGSSVRTQSSVIGCAAGIVLVW</sequence>
<evidence type="ECO:0000313" key="1">
    <source>
        <dbReference type="EMBL" id="ODV64859.1"/>
    </source>
</evidence>
<accession>A0A1E4RC55</accession>
<organism evidence="1 2">
    <name type="scientific">Hyphopichia burtonii NRRL Y-1933</name>
    <dbReference type="NCBI Taxonomy" id="984485"/>
    <lineage>
        <taxon>Eukaryota</taxon>
        <taxon>Fungi</taxon>
        <taxon>Dikarya</taxon>
        <taxon>Ascomycota</taxon>
        <taxon>Saccharomycotina</taxon>
        <taxon>Pichiomycetes</taxon>
        <taxon>Debaryomycetaceae</taxon>
        <taxon>Hyphopichia</taxon>
    </lineage>
</organism>
<keyword evidence="2" id="KW-1185">Reference proteome</keyword>
<name>A0A1E4RC55_9ASCO</name>
<dbReference type="PROSITE" id="PS51257">
    <property type="entry name" value="PROKAR_LIPOPROTEIN"/>
    <property type="match status" value="1"/>
</dbReference>
<protein>
    <submittedName>
        <fullName evidence="1">Uncharacterized protein</fullName>
    </submittedName>
</protein>
<dbReference type="GeneID" id="30997712"/>
<dbReference type="AlphaFoldDB" id="A0A1E4RC55"/>
<dbReference type="Proteomes" id="UP000095085">
    <property type="component" value="Unassembled WGS sequence"/>
</dbReference>